<reference evidence="3 4" key="1">
    <citation type="submission" date="2012-08" db="EMBL/GenBank/DDBJ databases">
        <title>Oryza genome evolution.</title>
        <authorList>
            <person name="Wing R.A."/>
        </authorList>
    </citation>
    <scope>NUCLEOTIDE SEQUENCE</scope>
</reference>
<dbReference type="HOGENOM" id="CLU_2725843_0_0_1"/>
<accession>A0A0D9WUA7</accession>
<feature type="region of interest" description="Disordered" evidence="2">
    <location>
        <begin position="40"/>
        <end position="72"/>
    </location>
</feature>
<dbReference type="Proteomes" id="UP000032180">
    <property type="component" value="Chromosome 6"/>
</dbReference>
<keyword evidence="1" id="KW-0147">Chitin-binding</keyword>
<reference evidence="4" key="2">
    <citation type="submission" date="2013-12" db="EMBL/GenBank/DDBJ databases">
        <authorList>
            <person name="Yu Y."/>
            <person name="Lee S."/>
            <person name="de Baynast K."/>
            <person name="Wissotski M."/>
            <person name="Liu L."/>
            <person name="Talag J."/>
            <person name="Goicoechea J."/>
            <person name="Angelova A."/>
            <person name="Jetty R."/>
            <person name="Kudrna D."/>
            <person name="Golser W."/>
            <person name="Rivera L."/>
            <person name="Zhang J."/>
            <person name="Wing R."/>
        </authorList>
    </citation>
    <scope>NUCLEOTIDE SEQUENCE</scope>
</reference>
<dbReference type="InterPro" id="IPR036861">
    <property type="entry name" value="Endochitinase-like_sf"/>
</dbReference>
<reference evidence="3" key="3">
    <citation type="submission" date="2015-04" db="UniProtKB">
        <authorList>
            <consortium name="EnsemblPlants"/>
        </authorList>
    </citation>
    <scope>IDENTIFICATION</scope>
</reference>
<dbReference type="GO" id="GO:0008061">
    <property type="term" value="F:chitin binding"/>
    <property type="evidence" value="ECO:0007669"/>
    <property type="project" value="UniProtKB-KW"/>
</dbReference>
<dbReference type="EnsemblPlants" id="LPERR06G23390.1">
    <property type="protein sequence ID" value="LPERR06G23390.1"/>
    <property type="gene ID" value="LPERR06G23390"/>
</dbReference>
<protein>
    <submittedName>
        <fullName evidence="3">Uncharacterized protein</fullName>
    </submittedName>
</protein>
<evidence type="ECO:0000256" key="2">
    <source>
        <dbReference type="SAM" id="MobiDB-lite"/>
    </source>
</evidence>
<proteinExistence type="predicted"/>
<dbReference type="Gramene" id="LPERR06G23390.1">
    <property type="protein sequence ID" value="LPERR06G23390.1"/>
    <property type="gene ID" value="LPERR06G23390"/>
</dbReference>
<keyword evidence="4" id="KW-1185">Reference proteome</keyword>
<name>A0A0D9WUA7_9ORYZ</name>
<evidence type="ECO:0000256" key="1">
    <source>
        <dbReference type="ARBA" id="ARBA00022669"/>
    </source>
</evidence>
<sequence length="72" mass="7317">MVAMAMAVSSHAQQCGRQAGGVKCSNCMCCSKFGGAAPPRPTAATAARASAERVNINGGDLPSIHSQEEPKN</sequence>
<organism evidence="3 4">
    <name type="scientific">Leersia perrieri</name>
    <dbReference type="NCBI Taxonomy" id="77586"/>
    <lineage>
        <taxon>Eukaryota</taxon>
        <taxon>Viridiplantae</taxon>
        <taxon>Streptophyta</taxon>
        <taxon>Embryophyta</taxon>
        <taxon>Tracheophyta</taxon>
        <taxon>Spermatophyta</taxon>
        <taxon>Magnoliopsida</taxon>
        <taxon>Liliopsida</taxon>
        <taxon>Poales</taxon>
        <taxon>Poaceae</taxon>
        <taxon>BOP clade</taxon>
        <taxon>Oryzoideae</taxon>
        <taxon>Oryzeae</taxon>
        <taxon>Oryzinae</taxon>
        <taxon>Leersia</taxon>
    </lineage>
</organism>
<dbReference type="AlphaFoldDB" id="A0A0D9WUA7"/>
<dbReference type="Gene3D" id="3.30.60.10">
    <property type="entry name" value="Endochitinase-like"/>
    <property type="match status" value="1"/>
</dbReference>
<evidence type="ECO:0000313" key="3">
    <source>
        <dbReference type="EnsemblPlants" id="LPERR06G23390.1"/>
    </source>
</evidence>
<evidence type="ECO:0000313" key="4">
    <source>
        <dbReference type="Proteomes" id="UP000032180"/>
    </source>
</evidence>